<keyword evidence="1" id="KW-0472">Membrane</keyword>
<evidence type="ECO:0000313" key="3">
    <source>
        <dbReference type="Proteomes" id="UP000000276"/>
    </source>
</evidence>
<dbReference type="Proteomes" id="UP000000276">
    <property type="component" value="Chromosome"/>
</dbReference>
<organism evidence="2 3">
    <name type="scientific">Corynebacterium pseudotuberculosis (strain C231)</name>
    <dbReference type="NCBI Taxonomy" id="681645"/>
    <lineage>
        <taxon>Bacteria</taxon>
        <taxon>Bacillati</taxon>
        <taxon>Actinomycetota</taxon>
        <taxon>Actinomycetes</taxon>
        <taxon>Mycobacteriales</taxon>
        <taxon>Corynebacteriaceae</taxon>
        <taxon>Corynebacterium</taxon>
    </lineage>
</organism>
<dbReference type="AlphaFoldDB" id="D9QD44"/>
<reference evidence="2 3" key="2">
    <citation type="journal article" date="2011" name="PLoS ONE">
        <title>Evidence for reductive genome evolution and lateral acquisition of virulence functions in two Corynebacterium pseudotuberculosis strains.</title>
        <authorList>
            <person name="Ruiz J.C."/>
            <person name="D'Afonseca V."/>
            <person name="Silva A."/>
            <person name="Ali A."/>
            <person name="Pinto A.C."/>
            <person name="Santos A.R."/>
            <person name="Rocha A.A."/>
            <person name="Lopes D.O."/>
            <person name="Dorella F.A."/>
            <person name="Pacheco L.G."/>
            <person name="Costa M.P."/>
            <person name="Turk M.Z."/>
            <person name="Seyffert N."/>
            <person name="Moraes P.M."/>
            <person name="Soares S.C."/>
            <person name="Almeida S.S."/>
            <person name="Castro T.L."/>
            <person name="Abreu V.A."/>
            <person name="Trost E."/>
            <person name="Baumbach J."/>
            <person name="Tauch A."/>
            <person name="Schneider M.P."/>
            <person name="McCulloch J."/>
            <person name="Cerdeira L.T."/>
            <person name="Ramos R.T."/>
            <person name="Zerlotini A."/>
            <person name="Dominitini A."/>
            <person name="Resende D.M."/>
            <person name="Coser E.M."/>
            <person name="Oliveira L.M."/>
            <person name="Pedrosa A.L."/>
            <person name="Vieira C.U."/>
            <person name="Guimaraes C.T."/>
            <person name="Bartholomeu D.C."/>
            <person name="Oliveira D.M."/>
            <person name="Santos F.R."/>
            <person name="Rabelo E.M."/>
            <person name="Lobo F.P."/>
            <person name="Franco G.R."/>
            <person name="Costa A.F."/>
            <person name="Castro I.M."/>
            <person name="Dias S.R."/>
            <person name="Ferro J.A."/>
            <person name="Ortega J.M."/>
            <person name="Paiva L.V."/>
            <person name="Goulart L.R."/>
            <person name="Almeida J.F."/>
            <person name="Ferro M.I."/>
            <person name="Carneiro N.P."/>
            <person name="Falcao P.R."/>
            <person name="Grynberg P."/>
            <person name="Teixeira S.M."/>
            <person name="Brommonschenkel S."/>
            <person name="Oliveira S.C."/>
            <person name="Meyer R."/>
            <person name="Moore R.J."/>
            <person name="Miyoshi A."/>
            <person name="Oliveira G.C."/>
            <person name="Azevedo V."/>
        </authorList>
    </citation>
    <scope>NUCLEOTIDE SEQUENCE [LARGE SCALE GENOMIC DNA]</scope>
    <source>
        <strain evidence="2 3">C231</strain>
    </source>
</reference>
<dbReference type="HOGENOM" id="CLU_198866_0_0_11"/>
<dbReference type="EMBL" id="CP001829">
    <property type="protein sequence ID" value="ADL11470.3"/>
    <property type="molecule type" value="Genomic_DNA"/>
</dbReference>
<evidence type="ECO:0000256" key="1">
    <source>
        <dbReference type="SAM" id="Phobius"/>
    </source>
</evidence>
<accession>D9QD44</accession>
<keyword evidence="1" id="KW-0812">Transmembrane</keyword>
<name>D9QD44_CORP2</name>
<proteinExistence type="predicted"/>
<dbReference type="KEGG" id="cpq:CPC231_10245"/>
<evidence type="ECO:0000313" key="2">
    <source>
        <dbReference type="EMBL" id="ADL11470.3"/>
    </source>
</evidence>
<feature type="transmembrane region" description="Helical" evidence="1">
    <location>
        <begin position="32"/>
        <end position="53"/>
    </location>
</feature>
<keyword evidence="1" id="KW-1133">Transmembrane helix</keyword>
<sequence length="60" mass="7123">MTRRKNHCSVIHKRCGQVVYNFHLTLKDFRKIAVQGMFLSLLMFYITKINPVYNSPNLHV</sequence>
<gene>
    <name evidence="2" type="ORF">CPC231_10245</name>
</gene>
<reference evidence="2 3" key="1">
    <citation type="journal article" date="2011" name="J. Bacteriol.">
        <title>Complete genome sequence of Corynebacterium pseudotuberculosis I19, a strain isolated from a cow in Israel with bovine mastitis.</title>
        <authorList>
            <consortium name="Consortium: Rede Paraense de Genomica e Proteomica (RPGP)"/>
            <person name="Silva A."/>
            <person name="Schneider M.P."/>
            <person name="Cerdeira L."/>
            <person name="Barbosa M.S."/>
            <person name="Ramos R.T."/>
            <person name="Carneiro A.R."/>
            <person name="Santos R."/>
            <person name="Lima M."/>
            <person name="D'Afonseca V."/>
            <person name="Almeida S.S."/>
            <person name="Santos A.R."/>
            <person name="Soares S.C."/>
            <person name="Pinto A.C."/>
            <person name="Ali A."/>
            <person name="Dorella F.A."/>
            <person name="Rocha F."/>
            <person name="de Abreu V.A."/>
            <person name="Trost E."/>
            <person name="Tauch A."/>
            <person name="Shpigel N."/>
            <person name="Miyoshi A."/>
            <person name="Azevedo V."/>
        </authorList>
    </citation>
    <scope>NUCLEOTIDE SEQUENCE [LARGE SCALE GENOMIC DNA]</scope>
    <source>
        <strain evidence="2 3">C231</strain>
    </source>
</reference>
<protein>
    <submittedName>
        <fullName evidence="2">Uncharacterized protein</fullName>
    </submittedName>
</protein>
<keyword evidence="3" id="KW-1185">Reference proteome</keyword>
<dbReference type="STRING" id="681645.CpC231_2021"/>